<dbReference type="InterPro" id="IPR001254">
    <property type="entry name" value="Trypsin_dom"/>
</dbReference>
<dbReference type="Pfam" id="PF00089">
    <property type="entry name" value="Trypsin"/>
    <property type="match status" value="1"/>
</dbReference>
<sequence length="209" mass="22833">MFSIIIVLAICYAQPFLAQQIGSPWNSNNGFDGRPFRSPGNSFCPRNSECVPISTCPILKEVLNNECVYTSRIGKLGCGYQGSGLVCCPQSNESTLFSHGKSNDQPRCGQSSIQGDQYEGLGSYPWLVRVGFRNSLTGEIKYPCTGTIIDHKVILTAAHCALAKASNFKLFTVKAGEWLTNSDIDCGEEFCGLPARDLQISHVIVHPNY</sequence>
<feature type="signal peptide" evidence="1">
    <location>
        <begin position="1"/>
        <end position="18"/>
    </location>
</feature>
<feature type="domain" description="Peptidase S1" evidence="2">
    <location>
        <begin position="122"/>
        <end position="209"/>
    </location>
</feature>
<feature type="chain" id="PRO_5006668353" evidence="1">
    <location>
        <begin position="19"/>
        <end position="209"/>
    </location>
</feature>
<organism evidence="3 4">
    <name type="scientific">Oryctes borbonicus</name>
    <dbReference type="NCBI Taxonomy" id="1629725"/>
    <lineage>
        <taxon>Eukaryota</taxon>
        <taxon>Metazoa</taxon>
        <taxon>Ecdysozoa</taxon>
        <taxon>Arthropoda</taxon>
        <taxon>Hexapoda</taxon>
        <taxon>Insecta</taxon>
        <taxon>Pterygota</taxon>
        <taxon>Neoptera</taxon>
        <taxon>Endopterygota</taxon>
        <taxon>Coleoptera</taxon>
        <taxon>Polyphaga</taxon>
        <taxon>Scarabaeiformia</taxon>
        <taxon>Scarabaeidae</taxon>
        <taxon>Dynastinae</taxon>
        <taxon>Oryctes</taxon>
    </lineage>
</organism>
<comment type="caution">
    <text evidence="3">The sequence shown here is derived from an EMBL/GenBank/DDBJ whole genome shotgun (WGS) entry which is preliminary data.</text>
</comment>
<dbReference type="PANTHER" id="PTHR24258">
    <property type="entry name" value="SERINE PROTEASE-RELATED"/>
    <property type="match status" value="1"/>
</dbReference>
<dbReference type="PROSITE" id="PS00134">
    <property type="entry name" value="TRYPSIN_HIS"/>
    <property type="match status" value="1"/>
</dbReference>
<keyword evidence="1" id="KW-0732">Signal</keyword>
<feature type="non-terminal residue" evidence="3">
    <location>
        <position position="209"/>
    </location>
</feature>
<keyword evidence="4" id="KW-1185">Reference proteome</keyword>
<dbReference type="EMBL" id="LJIG01009895">
    <property type="protein sequence ID" value="KRT82165.1"/>
    <property type="molecule type" value="Genomic_DNA"/>
</dbReference>
<dbReference type="Gene3D" id="2.40.10.10">
    <property type="entry name" value="Trypsin-like serine proteases"/>
    <property type="match status" value="1"/>
</dbReference>
<dbReference type="GO" id="GO:0006508">
    <property type="term" value="P:proteolysis"/>
    <property type="evidence" value="ECO:0007669"/>
    <property type="project" value="InterPro"/>
</dbReference>
<dbReference type="AlphaFoldDB" id="A0A0T6B4P1"/>
<reference evidence="3 4" key="1">
    <citation type="submission" date="2015-09" db="EMBL/GenBank/DDBJ databases">
        <title>Draft genome of the scarab beetle Oryctes borbonicus.</title>
        <authorList>
            <person name="Meyer J.M."/>
            <person name="Markov G.V."/>
            <person name="Baskaran P."/>
            <person name="Herrmann M."/>
            <person name="Sommer R.J."/>
            <person name="Roedelsperger C."/>
        </authorList>
    </citation>
    <scope>NUCLEOTIDE SEQUENCE [LARGE SCALE GENOMIC DNA]</scope>
    <source>
        <strain evidence="3">OB123</strain>
        <tissue evidence="3">Whole animal</tissue>
    </source>
</reference>
<dbReference type="InterPro" id="IPR018114">
    <property type="entry name" value="TRYPSIN_HIS"/>
</dbReference>
<evidence type="ECO:0000313" key="3">
    <source>
        <dbReference type="EMBL" id="KRT82165.1"/>
    </source>
</evidence>
<proteinExistence type="predicted"/>
<accession>A0A0T6B4P1</accession>
<gene>
    <name evidence="3" type="ORF">AMK59_4712</name>
</gene>
<evidence type="ECO:0000313" key="4">
    <source>
        <dbReference type="Proteomes" id="UP000051574"/>
    </source>
</evidence>
<evidence type="ECO:0000259" key="2">
    <source>
        <dbReference type="Pfam" id="PF00089"/>
    </source>
</evidence>
<dbReference type="OrthoDB" id="7726766at2759"/>
<dbReference type="GO" id="GO:0004252">
    <property type="term" value="F:serine-type endopeptidase activity"/>
    <property type="evidence" value="ECO:0007669"/>
    <property type="project" value="InterPro"/>
</dbReference>
<dbReference type="InterPro" id="IPR009003">
    <property type="entry name" value="Peptidase_S1_PA"/>
</dbReference>
<dbReference type="InterPro" id="IPR043504">
    <property type="entry name" value="Peptidase_S1_PA_chymotrypsin"/>
</dbReference>
<dbReference type="Proteomes" id="UP000051574">
    <property type="component" value="Unassembled WGS sequence"/>
</dbReference>
<protein>
    <submittedName>
        <fullName evidence="3">Trypsin</fullName>
    </submittedName>
</protein>
<dbReference type="SUPFAM" id="SSF50494">
    <property type="entry name" value="Trypsin-like serine proteases"/>
    <property type="match status" value="1"/>
</dbReference>
<name>A0A0T6B4P1_9SCAR</name>
<dbReference type="PANTHER" id="PTHR24258:SF145">
    <property type="entry name" value="SERINE PROTEASE EASTER-LIKE PROTEIN"/>
    <property type="match status" value="1"/>
</dbReference>
<evidence type="ECO:0000256" key="1">
    <source>
        <dbReference type="SAM" id="SignalP"/>
    </source>
</evidence>